<dbReference type="InterPro" id="IPR015421">
    <property type="entry name" value="PyrdxlP-dep_Trfase_major"/>
</dbReference>
<comment type="similarity">
    <text evidence="2 6">Belongs to the class-III pyridoxal-phosphate-dependent aminotransferase family.</text>
</comment>
<evidence type="ECO:0000256" key="3">
    <source>
        <dbReference type="ARBA" id="ARBA00022576"/>
    </source>
</evidence>
<dbReference type="NCBIfam" id="NF009068">
    <property type="entry name" value="PRK12403.1"/>
    <property type="match status" value="1"/>
</dbReference>
<dbReference type="AlphaFoldDB" id="A0A3M8T094"/>
<accession>A0A3M8T094</accession>
<evidence type="ECO:0000256" key="6">
    <source>
        <dbReference type="RuleBase" id="RU003560"/>
    </source>
</evidence>
<reference evidence="7 8" key="1">
    <citation type="submission" date="2018-10" db="EMBL/GenBank/DDBJ databases">
        <title>An outbreak of IMP-63 producing strain in France.</title>
        <authorList>
            <person name="Bour M."/>
            <person name="Liapis E."/>
            <person name="Plesiat P."/>
        </authorList>
    </citation>
    <scope>NUCLEOTIDE SEQUENCE [LARGE SCALE GENOMIC DNA]</scope>
    <source>
        <strain evidence="7 8">12917</strain>
    </source>
</reference>
<dbReference type="InterPro" id="IPR015424">
    <property type="entry name" value="PyrdxlP-dep_Trfase"/>
</dbReference>
<keyword evidence="4 7" id="KW-0808">Transferase</keyword>
<dbReference type="Gene3D" id="3.40.640.10">
    <property type="entry name" value="Type I PLP-dependent aspartate aminotransferase-like (Major domain)"/>
    <property type="match status" value="1"/>
</dbReference>
<dbReference type="Pfam" id="PF00202">
    <property type="entry name" value="Aminotran_3"/>
    <property type="match status" value="1"/>
</dbReference>
<gene>
    <name evidence="7" type="ORF">EFK07_18745</name>
</gene>
<proteinExistence type="inferred from homology"/>
<dbReference type="CDD" id="cd00610">
    <property type="entry name" value="OAT_like"/>
    <property type="match status" value="1"/>
</dbReference>
<dbReference type="FunFam" id="3.40.640.10:FF:000014">
    <property type="entry name" value="Adenosylmethionine-8-amino-7-oxononanoate aminotransferase, probable"/>
    <property type="match status" value="1"/>
</dbReference>
<dbReference type="Gene3D" id="3.90.1150.10">
    <property type="entry name" value="Aspartate Aminotransferase, domain 1"/>
    <property type="match status" value="1"/>
</dbReference>
<dbReference type="PANTHER" id="PTHR43094">
    <property type="entry name" value="AMINOTRANSFERASE"/>
    <property type="match status" value="1"/>
</dbReference>
<dbReference type="GO" id="GO:0005829">
    <property type="term" value="C:cytosol"/>
    <property type="evidence" value="ECO:0007669"/>
    <property type="project" value="TreeGrafter"/>
</dbReference>
<dbReference type="InterPro" id="IPR005814">
    <property type="entry name" value="Aminotrans_3"/>
</dbReference>
<organism evidence="7 8">
    <name type="scientific">Pseudomonas putida</name>
    <name type="common">Arthrobacter siderocapsulatus</name>
    <dbReference type="NCBI Taxonomy" id="303"/>
    <lineage>
        <taxon>Bacteria</taxon>
        <taxon>Pseudomonadati</taxon>
        <taxon>Pseudomonadota</taxon>
        <taxon>Gammaproteobacteria</taxon>
        <taxon>Pseudomonadales</taxon>
        <taxon>Pseudomonadaceae</taxon>
        <taxon>Pseudomonas</taxon>
    </lineage>
</organism>
<keyword evidence="3 7" id="KW-0032">Aminotransferase</keyword>
<dbReference type="InterPro" id="IPR015422">
    <property type="entry name" value="PyrdxlP-dep_Trfase_small"/>
</dbReference>
<evidence type="ECO:0000256" key="1">
    <source>
        <dbReference type="ARBA" id="ARBA00001933"/>
    </source>
</evidence>
<dbReference type="RefSeq" id="WP_123084975.1">
    <property type="nucleotide sequence ID" value="NZ_RJAI01000044.1"/>
</dbReference>
<keyword evidence="5 6" id="KW-0663">Pyridoxal phosphate</keyword>
<evidence type="ECO:0000313" key="8">
    <source>
        <dbReference type="Proteomes" id="UP000278162"/>
    </source>
</evidence>
<dbReference type="NCBIfam" id="NF005682">
    <property type="entry name" value="PRK07480.1"/>
    <property type="match status" value="1"/>
</dbReference>
<protein>
    <submittedName>
        <fullName evidence="7">Aspartate aminotransferase family protein</fullName>
    </submittedName>
</protein>
<dbReference type="SUPFAM" id="SSF53383">
    <property type="entry name" value="PLP-dependent transferases"/>
    <property type="match status" value="1"/>
</dbReference>
<comment type="caution">
    <text evidence="7">The sequence shown here is derived from an EMBL/GenBank/DDBJ whole genome shotgun (WGS) entry which is preliminary data.</text>
</comment>
<sequence length="460" mass="50938">MNAPFAPQRQTRDYQAADAAHHIHAFLDQKALNAEGPRVIVGGERLHLWDSEGKRYLDGMSGLWCTQLGYGRRDLTAAAATQMDQLAYYNMFFHTTHPAVIELSELLFSLLPGHYSHAIYTNSGSEANEVLIRTVRRYWQVVGQPNKKIMIGRWNGYHGSTLAATALGGMKFMHEMGGLIPDVAHINEPYWYAEGGELTPAEFGRRCALQLEEKILELGAENVAGFIAEPFQGAGGMIFPPESYWPEIQRICRQYDVLLCADEVIGGFGRTGEWFAHEYFGFEPDTLSIAKGLTSGYVPMGGLVLSKRIAEALVERGGVFAHGLTYSGHPVAAAVAIANLKALRDEGIVRQVKEDTGPYLQRILREVFADHPLIGQVQGAGLVAALQFAEHKPTRKRFANENDLAWQCRTFGFEEGVIIRSTLGRMIMAPALIANHSELDELVEKTRIAVDRTARLVGKL</sequence>
<dbReference type="PANTHER" id="PTHR43094:SF1">
    <property type="entry name" value="AMINOTRANSFERASE CLASS-III"/>
    <property type="match status" value="1"/>
</dbReference>
<evidence type="ECO:0000256" key="4">
    <source>
        <dbReference type="ARBA" id="ARBA00022679"/>
    </source>
</evidence>
<evidence type="ECO:0000313" key="7">
    <source>
        <dbReference type="EMBL" id="RNF86929.1"/>
    </source>
</evidence>
<dbReference type="GO" id="GO:0008483">
    <property type="term" value="F:transaminase activity"/>
    <property type="evidence" value="ECO:0007669"/>
    <property type="project" value="UniProtKB-KW"/>
</dbReference>
<evidence type="ECO:0000256" key="2">
    <source>
        <dbReference type="ARBA" id="ARBA00008954"/>
    </source>
</evidence>
<comment type="cofactor">
    <cofactor evidence="1">
        <name>pyridoxal 5'-phosphate</name>
        <dbReference type="ChEBI" id="CHEBI:597326"/>
    </cofactor>
</comment>
<dbReference type="EMBL" id="RJAI01000044">
    <property type="protein sequence ID" value="RNF86929.1"/>
    <property type="molecule type" value="Genomic_DNA"/>
</dbReference>
<dbReference type="Proteomes" id="UP000278162">
    <property type="component" value="Unassembled WGS sequence"/>
</dbReference>
<evidence type="ECO:0000256" key="5">
    <source>
        <dbReference type="ARBA" id="ARBA00022898"/>
    </source>
</evidence>
<name>A0A3M8T094_PSEPU</name>
<dbReference type="GO" id="GO:0030170">
    <property type="term" value="F:pyridoxal phosphate binding"/>
    <property type="evidence" value="ECO:0007669"/>
    <property type="project" value="InterPro"/>
</dbReference>